<dbReference type="Proteomes" id="UP000298416">
    <property type="component" value="Unassembled WGS sequence"/>
</dbReference>
<organism evidence="2">
    <name type="scientific">Salvia splendens</name>
    <name type="common">Scarlet sage</name>
    <dbReference type="NCBI Taxonomy" id="180675"/>
    <lineage>
        <taxon>Eukaryota</taxon>
        <taxon>Viridiplantae</taxon>
        <taxon>Streptophyta</taxon>
        <taxon>Embryophyta</taxon>
        <taxon>Tracheophyta</taxon>
        <taxon>Spermatophyta</taxon>
        <taxon>Magnoliopsida</taxon>
        <taxon>eudicotyledons</taxon>
        <taxon>Gunneridae</taxon>
        <taxon>Pentapetalae</taxon>
        <taxon>asterids</taxon>
        <taxon>lamiids</taxon>
        <taxon>Lamiales</taxon>
        <taxon>Lamiaceae</taxon>
        <taxon>Nepetoideae</taxon>
        <taxon>Mentheae</taxon>
        <taxon>Salviinae</taxon>
        <taxon>Salvia</taxon>
        <taxon>Salvia subgen. Calosphace</taxon>
        <taxon>core Calosphace</taxon>
    </lineage>
</organism>
<protein>
    <submittedName>
        <fullName evidence="2">Uncharacterized protein</fullName>
    </submittedName>
</protein>
<dbReference type="Gene3D" id="3.40.395.10">
    <property type="entry name" value="Adenoviral Proteinase, Chain A"/>
    <property type="match status" value="1"/>
</dbReference>
<evidence type="ECO:0000256" key="1">
    <source>
        <dbReference type="SAM" id="Phobius"/>
    </source>
</evidence>
<keyword evidence="1" id="KW-1133">Transmembrane helix</keyword>
<comment type="caution">
    <text evidence="2">The sequence shown here is derived from an EMBL/GenBank/DDBJ whole genome shotgun (WGS) entry which is preliminary data.</text>
</comment>
<dbReference type="PANTHER" id="PTHR36738:SF1">
    <property type="entry name" value="EXPRESSED PROTEIN"/>
    <property type="match status" value="1"/>
</dbReference>
<evidence type="ECO:0000313" key="3">
    <source>
        <dbReference type="Proteomes" id="UP000298416"/>
    </source>
</evidence>
<dbReference type="PANTHER" id="PTHR36738">
    <property type="entry name" value="EXPRESSED PROTEIN"/>
    <property type="match status" value="1"/>
</dbReference>
<feature type="transmembrane region" description="Helical" evidence="1">
    <location>
        <begin position="135"/>
        <end position="153"/>
    </location>
</feature>
<dbReference type="InterPro" id="IPR025067">
    <property type="entry name" value="DUF4079"/>
</dbReference>
<feature type="transmembrane region" description="Helical" evidence="1">
    <location>
        <begin position="68"/>
        <end position="87"/>
    </location>
</feature>
<name>A0A8X8Y8K7_SALSN</name>
<proteinExistence type="predicted"/>
<dbReference type="Pfam" id="PF13301">
    <property type="entry name" value="DUF4079"/>
    <property type="match status" value="1"/>
</dbReference>
<reference evidence="2" key="2">
    <citation type="submission" date="2020-08" db="EMBL/GenBank/DDBJ databases">
        <title>Plant Genome Project.</title>
        <authorList>
            <person name="Zhang R.-G."/>
        </authorList>
    </citation>
    <scope>NUCLEOTIDE SEQUENCE</scope>
    <source>
        <strain evidence="2">Huo1</strain>
        <tissue evidence="2">Leaf</tissue>
    </source>
</reference>
<keyword evidence="1" id="KW-0812">Transmembrane</keyword>
<evidence type="ECO:0000313" key="2">
    <source>
        <dbReference type="EMBL" id="KAG6427450.1"/>
    </source>
</evidence>
<feature type="transmembrane region" description="Helical" evidence="1">
    <location>
        <begin position="174"/>
        <end position="194"/>
    </location>
</feature>
<dbReference type="EMBL" id="PNBA02000004">
    <property type="protein sequence ID" value="KAG6427450.1"/>
    <property type="molecule type" value="Genomic_DNA"/>
</dbReference>
<reference evidence="2" key="1">
    <citation type="submission" date="2018-01" db="EMBL/GenBank/DDBJ databases">
        <authorList>
            <person name="Mao J.F."/>
        </authorList>
    </citation>
    <scope>NUCLEOTIDE SEQUENCE</scope>
    <source>
        <strain evidence="2">Huo1</strain>
        <tissue evidence="2">Leaf</tissue>
    </source>
</reference>
<dbReference type="AlphaFoldDB" id="A0A8X8Y8K7"/>
<accession>A0A8X8Y8K7</accession>
<sequence length="246" mass="28230">MDATREELSDTMAVFRLSGMEIRDLIMELSDNGSAKKNFISQIDNEIQRRPDFNWRKIDLVIRSHNDIYVFFPVCANFHYYLVVYWMKKNTIEIIDNHKPHKNMDPFEKYDIDIGLMLVKSWSLPDWLVHWGHPGNMAVLLFTMGGYGIYLGFRIRFSDDIEEKAKAKDLYPKLLGGMFLFYALGATGGITSLLTSDRPIFERYICSSVYDALHALILVLFLLSSCCNGLHRSCSFDLSNAAANAV</sequence>
<keyword evidence="1" id="KW-0472">Membrane</keyword>
<feature type="transmembrane region" description="Helical" evidence="1">
    <location>
        <begin position="200"/>
        <end position="223"/>
    </location>
</feature>
<dbReference type="GO" id="GO:0016020">
    <property type="term" value="C:membrane"/>
    <property type="evidence" value="ECO:0007669"/>
    <property type="project" value="TreeGrafter"/>
</dbReference>
<keyword evidence="3" id="KW-1185">Reference proteome</keyword>
<gene>
    <name evidence="2" type="ORF">SASPL_111695</name>
</gene>